<dbReference type="InterPro" id="IPR011991">
    <property type="entry name" value="ArsR-like_HTH"/>
</dbReference>
<dbReference type="GO" id="GO:0003677">
    <property type="term" value="F:DNA binding"/>
    <property type="evidence" value="ECO:0007669"/>
    <property type="project" value="UniProtKB-KW"/>
</dbReference>
<dbReference type="GO" id="GO:0003700">
    <property type="term" value="F:DNA-binding transcription factor activity"/>
    <property type="evidence" value="ECO:0007669"/>
    <property type="project" value="InterPro"/>
</dbReference>
<dbReference type="EMBL" id="UOGI01000090">
    <property type="protein sequence ID" value="VAX30874.1"/>
    <property type="molecule type" value="Genomic_DNA"/>
</dbReference>
<evidence type="ECO:0000313" key="5">
    <source>
        <dbReference type="EMBL" id="VAX30874.1"/>
    </source>
</evidence>
<dbReference type="Pfam" id="PF01022">
    <property type="entry name" value="HTH_5"/>
    <property type="match status" value="1"/>
</dbReference>
<reference evidence="5" key="1">
    <citation type="submission" date="2018-06" db="EMBL/GenBank/DDBJ databases">
        <authorList>
            <person name="Zhirakovskaya E."/>
        </authorList>
    </citation>
    <scope>NUCLEOTIDE SEQUENCE</scope>
</reference>
<dbReference type="PANTHER" id="PTHR43132:SF6">
    <property type="entry name" value="HTH-TYPE TRANSCRIPTIONAL REPRESSOR CZRA"/>
    <property type="match status" value="1"/>
</dbReference>
<sequence>MKKSKKEICEIAYVDRKKVVSVEKKMKDEPTIQLLAETFRALGDPTRVKIIFALSQEELCVCDIANLLGATKSAVSHQLRVLRNMKLVKYRKDGKMAYYSLDDIHIKNLFDECLRHVEEM</sequence>
<evidence type="ECO:0000256" key="3">
    <source>
        <dbReference type="ARBA" id="ARBA00023163"/>
    </source>
</evidence>
<keyword evidence="3" id="KW-0804">Transcription</keyword>
<dbReference type="InterPro" id="IPR036388">
    <property type="entry name" value="WH-like_DNA-bd_sf"/>
</dbReference>
<dbReference type="PANTHER" id="PTHR43132">
    <property type="entry name" value="ARSENICAL RESISTANCE OPERON REPRESSOR ARSR-RELATED"/>
    <property type="match status" value="1"/>
</dbReference>
<organism evidence="5">
    <name type="scientific">hydrothermal vent metagenome</name>
    <dbReference type="NCBI Taxonomy" id="652676"/>
    <lineage>
        <taxon>unclassified sequences</taxon>
        <taxon>metagenomes</taxon>
        <taxon>ecological metagenomes</taxon>
    </lineage>
</organism>
<dbReference type="CDD" id="cd00090">
    <property type="entry name" value="HTH_ARSR"/>
    <property type="match status" value="1"/>
</dbReference>
<dbReference type="InterPro" id="IPR051011">
    <property type="entry name" value="Metal_resp_trans_reg"/>
</dbReference>
<dbReference type="InterPro" id="IPR001845">
    <property type="entry name" value="HTH_ArsR_DNA-bd_dom"/>
</dbReference>
<protein>
    <submittedName>
        <fullName evidence="5">Cadmium efflux system accessory protein</fullName>
    </submittedName>
</protein>
<dbReference type="Gene3D" id="1.10.10.10">
    <property type="entry name" value="Winged helix-like DNA-binding domain superfamily/Winged helix DNA-binding domain"/>
    <property type="match status" value="1"/>
</dbReference>
<keyword evidence="1" id="KW-0805">Transcription regulation</keyword>
<dbReference type="InterPro" id="IPR018334">
    <property type="entry name" value="ArsR_HTH"/>
</dbReference>
<dbReference type="PRINTS" id="PR00778">
    <property type="entry name" value="HTHARSR"/>
</dbReference>
<dbReference type="PROSITE" id="PS50987">
    <property type="entry name" value="HTH_ARSR_2"/>
    <property type="match status" value="1"/>
</dbReference>
<dbReference type="SMART" id="SM00418">
    <property type="entry name" value="HTH_ARSR"/>
    <property type="match status" value="1"/>
</dbReference>
<dbReference type="SUPFAM" id="SSF46785">
    <property type="entry name" value="Winged helix' DNA-binding domain"/>
    <property type="match status" value="1"/>
</dbReference>
<name>A0A3B1D3Y6_9ZZZZ</name>
<gene>
    <name evidence="5" type="ORF">MNBD_NITROSPIRAE03-1755</name>
</gene>
<evidence type="ECO:0000256" key="1">
    <source>
        <dbReference type="ARBA" id="ARBA00023015"/>
    </source>
</evidence>
<keyword evidence="2" id="KW-0238">DNA-binding</keyword>
<dbReference type="InterPro" id="IPR036390">
    <property type="entry name" value="WH_DNA-bd_sf"/>
</dbReference>
<dbReference type="AlphaFoldDB" id="A0A3B1D3Y6"/>
<dbReference type="PROSITE" id="PS00846">
    <property type="entry name" value="HTH_ARSR_1"/>
    <property type="match status" value="1"/>
</dbReference>
<evidence type="ECO:0000256" key="2">
    <source>
        <dbReference type="ARBA" id="ARBA00023125"/>
    </source>
</evidence>
<dbReference type="NCBIfam" id="NF033788">
    <property type="entry name" value="HTH_metalloreg"/>
    <property type="match status" value="1"/>
</dbReference>
<feature type="domain" description="HTH arsR-type" evidence="4">
    <location>
        <begin position="27"/>
        <end position="120"/>
    </location>
</feature>
<accession>A0A3B1D3Y6</accession>
<evidence type="ECO:0000259" key="4">
    <source>
        <dbReference type="PROSITE" id="PS50987"/>
    </source>
</evidence>
<proteinExistence type="predicted"/>